<evidence type="ECO:0000259" key="1">
    <source>
        <dbReference type="Pfam" id="PF04326"/>
    </source>
</evidence>
<dbReference type="InterPro" id="IPR007421">
    <property type="entry name" value="Schlafen_AlbA_2_dom"/>
</dbReference>
<reference evidence="3" key="1">
    <citation type="submission" date="2023-07" db="EMBL/GenBank/DDBJ databases">
        <title>A gut symbiont ubiquitin homologue binds and inactivates peptidyl-prolyl isomerase to mediate the interbacterial arms race in the human gut.</title>
        <authorList>
            <person name="Jiang K."/>
            <person name="Li W."/>
            <person name="Tong M."/>
            <person name="Xu J."/>
            <person name="Chen Z."/>
            <person name="Yang Y."/>
            <person name="Zang Y."/>
            <person name="Jiao X."/>
            <person name="Liu C."/>
            <person name="Lim B."/>
            <person name="Jiang X."/>
            <person name="Wang J."/>
            <person name="Wu D."/>
            <person name="Wang M."/>
            <person name="Liu S.-J."/>
            <person name="Shao F."/>
            <person name="Gao X."/>
        </authorList>
    </citation>
    <scope>NUCLEOTIDE SEQUENCE [LARGE SCALE GENOMIC DNA]</scope>
    <source>
        <strain evidence="3">GS077</strain>
    </source>
</reference>
<organism evidence="2 3">
    <name type="scientific">Bacteroides fragilis</name>
    <dbReference type="NCBI Taxonomy" id="817"/>
    <lineage>
        <taxon>Bacteria</taxon>
        <taxon>Pseudomonadati</taxon>
        <taxon>Bacteroidota</taxon>
        <taxon>Bacteroidia</taxon>
        <taxon>Bacteroidales</taxon>
        <taxon>Bacteroidaceae</taxon>
        <taxon>Bacteroides</taxon>
    </lineage>
</organism>
<reference evidence="2 3" key="2">
    <citation type="submission" date="2023-08" db="EMBL/GenBank/DDBJ databases">
        <authorList>
            <person name="Du M."/>
            <person name="Liu C."/>
            <person name="Liu S.-J."/>
        </authorList>
    </citation>
    <scope>NUCLEOTIDE SEQUENCE [LARGE SCALE GENOMIC DNA]</scope>
    <source>
        <strain evidence="2 3">GS077</strain>
    </source>
</reference>
<dbReference type="Gene3D" id="3.30.950.30">
    <property type="entry name" value="Schlafen, AAA domain"/>
    <property type="match status" value="1"/>
</dbReference>
<evidence type="ECO:0000313" key="2">
    <source>
        <dbReference type="EMBL" id="MDT6977899.1"/>
    </source>
</evidence>
<dbReference type="Pfam" id="PF13749">
    <property type="entry name" value="HATPase_c_4"/>
    <property type="match status" value="1"/>
</dbReference>
<dbReference type="InterPro" id="IPR038461">
    <property type="entry name" value="Schlafen_AlbA_2_dom_sf"/>
</dbReference>
<dbReference type="CDD" id="cd00090">
    <property type="entry name" value="HTH_ARSR"/>
    <property type="match status" value="1"/>
</dbReference>
<protein>
    <submittedName>
        <fullName evidence="2">Helix-turn-helix domain-containing protein</fullName>
    </submittedName>
</protein>
<dbReference type="PANTHER" id="PTHR30595:SF6">
    <property type="entry name" value="SCHLAFEN ALBA-2 DOMAIN-CONTAINING PROTEIN"/>
    <property type="match status" value="1"/>
</dbReference>
<feature type="domain" description="Schlafen AlbA-2" evidence="1">
    <location>
        <begin position="23"/>
        <end position="133"/>
    </location>
</feature>
<comment type="caution">
    <text evidence="2">The sequence shown here is derived from an EMBL/GenBank/DDBJ whole genome shotgun (WGS) entry which is preliminary data.</text>
</comment>
<accession>A0ABD5G271</accession>
<dbReference type="PANTHER" id="PTHR30595">
    <property type="entry name" value="GLPR-RELATED TRANSCRIPTIONAL REPRESSOR"/>
    <property type="match status" value="1"/>
</dbReference>
<dbReference type="SUPFAM" id="SSF46785">
    <property type="entry name" value="Winged helix' DNA-binding domain"/>
    <property type="match status" value="1"/>
</dbReference>
<dbReference type="EMBL" id="JAVFHL010000001">
    <property type="protein sequence ID" value="MDT6977899.1"/>
    <property type="molecule type" value="Genomic_DNA"/>
</dbReference>
<proteinExistence type="predicted"/>
<dbReference type="InterPro" id="IPR036388">
    <property type="entry name" value="WH-like_DNA-bd_sf"/>
</dbReference>
<dbReference type="Gene3D" id="1.10.10.10">
    <property type="entry name" value="Winged helix-like DNA-binding domain superfamily/Winged helix DNA-binding domain"/>
    <property type="match status" value="1"/>
</dbReference>
<gene>
    <name evidence="2" type="ORF">BFGS077_003205</name>
</gene>
<dbReference type="Proteomes" id="UP001258434">
    <property type="component" value="Unassembled WGS sequence"/>
</dbReference>
<dbReference type="GO" id="GO:0006355">
    <property type="term" value="P:regulation of DNA-templated transcription"/>
    <property type="evidence" value="ECO:0007669"/>
    <property type="project" value="UniProtKB-ARBA"/>
</dbReference>
<dbReference type="InterPro" id="IPR038475">
    <property type="entry name" value="RecG_C_sf"/>
</dbReference>
<dbReference type="Pfam" id="PF04326">
    <property type="entry name" value="SLFN_AlbA_2"/>
    <property type="match status" value="1"/>
</dbReference>
<evidence type="ECO:0000313" key="3">
    <source>
        <dbReference type="Proteomes" id="UP001258434"/>
    </source>
</evidence>
<dbReference type="Pfam" id="PF13412">
    <property type="entry name" value="HTH_24"/>
    <property type="match status" value="1"/>
</dbReference>
<name>A0ABD5G271_BACFG</name>
<dbReference type="InterPro" id="IPR011991">
    <property type="entry name" value="ArsR-like_HTH"/>
</dbReference>
<dbReference type="Gene3D" id="3.30.565.60">
    <property type="match status" value="1"/>
</dbReference>
<sequence>MYSNYLRFMLNTENIQSLIDSGEGYNVEFKVRVPSKVRELTEEICAFANADGGYLLIGVDDNGQVIDTNLENDKRSAIQGSISEISPALHCELYSVNIGDKTIWVIDVPSGKDKPYIFSGSIYVREGANSQKLRTAEEMRSFFQECNKIFFDHIPCHWFNIYTDADEQMIKDFRTEAKLSPSTPDKQIFENLELFTENGTAKNGAAMFFGKQPERKFPHAVTRCVLFKGTNKVYIIDDKTFGGSLYQQYLQAMSWLESKLQVAYKIEGAGPREEIWEIPLTVFKEAIINALSHRDYYEQGASIMIEMFDDRVEISNPGGLLPVVAKDFGHKSMTRNPLIFGLFTRMHLVERVASGIPRMQEAMREANLPEPEFHTEGMFTAVFKRKITNSANYDTVNGRVNDIVNDTINENEQAILNLLATTPGLNASEISKHINKSLRTTMRYIKALQDKNLIEFRGAPKTGGYFLKNETYGI</sequence>
<dbReference type="AlphaFoldDB" id="A0ABD5G271"/>
<dbReference type="InterPro" id="IPR036390">
    <property type="entry name" value="WH_DNA-bd_sf"/>
</dbReference>